<gene>
    <name evidence="2" type="ORF">AXG93_4846s1070</name>
</gene>
<proteinExistence type="predicted"/>
<feature type="region of interest" description="Disordered" evidence="1">
    <location>
        <begin position="111"/>
        <end position="156"/>
    </location>
</feature>
<organism evidence="2 3">
    <name type="scientific">Marchantia polymorpha subsp. ruderalis</name>
    <dbReference type="NCBI Taxonomy" id="1480154"/>
    <lineage>
        <taxon>Eukaryota</taxon>
        <taxon>Viridiplantae</taxon>
        <taxon>Streptophyta</taxon>
        <taxon>Embryophyta</taxon>
        <taxon>Marchantiophyta</taxon>
        <taxon>Marchantiopsida</taxon>
        <taxon>Marchantiidae</taxon>
        <taxon>Marchantiales</taxon>
        <taxon>Marchantiaceae</taxon>
        <taxon>Marchantia</taxon>
    </lineage>
</organism>
<protein>
    <submittedName>
        <fullName evidence="2">Uncharacterized protein</fullName>
    </submittedName>
</protein>
<dbReference type="EMBL" id="LVLJ01004022">
    <property type="protein sequence ID" value="OAE18717.1"/>
    <property type="molecule type" value="Genomic_DNA"/>
</dbReference>
<sequence length="156" mass="17693">MLWTLDHLTRVLRSCAGKDGDFMFEKESVKITRAKEFICAPLFKNPRSSTNGWRTAENKDPKRCAIALGMTHILRPQRTTYVTAWQCGDVGGSCLYDGRRYAEEPNLWAEKAGPSEVQNEAPMEVEVEPLEERTTTINPSLPSLEQMRSMQSEEVP</sequence>
<evidence type="ECO:0000313" key="2">
    <source>
        <dbReference type="EMBL" id="OAE18717.1"/>
    </source>
</evidence>
<accession>A0A176VDS2</accession>
<dbReference type="Proteomes" id="UP000077202">
    <property type="component" value="Unassembled WGS sequence"/>
</dbReference>
<name>A0A176VDS2_MARPO</name>
<reference evidence="2" key="1">
    <citation type="submission" date="2016-03" db="EMBL/GenBank/DDBJ databases">
        <title>Mechanisms controlling the formation of the plant cell surface in tip-growing cells are functionally conserved among land plants.</title>
        <authorList>
            <person name="Honkanen S."/>
            <person name="Jones V.A."/>
            <person name="Morieri G."/>
            <person name="Champion C."/>
            <person name="Hetherington A.J."/>
            <person name="Kelly S."/>
            <person name="Saint-Marcoux D."/>
            <person name="Proust H."/>
            <person name="Prescott H."/>
            <person name="Dolan L."/>
        </authorList>
    </citation>
    <scope>NUCLEOTIDE SEQUENCE [LARGE SCALE GENOMIC DNA]</scope>
    <source>
        <tissue evidence="2">Whole gametophyte</tissue>
    </source>
</reference>
<dbReference type="AlphaFoldDB" id="A0A176VDS2"/>
<evidence type="ECO:0000313" key="3">
    <source>
        <dbReference type="Proteomes" id="UP000077202"/>
    </source>
</evidence>
<comment type="caution">
    <text evidence="2">The sequence shown here is derived from an EMBL/GenBank/DDBJ whole genome shotgun (WGS) entry which is preliminary data.</text>
</comment>
<keyword evidence="3" id="KW-1185">Reference proteome</keyword>
<evidence type="ECO:0000256" key="1">
    <source>
        <dbReference type="SAM" id="MobiDB-lite"/>
    </source>
</evidence>
<feature type="compositionally biased region" description="Polar residues" evidence="1">
    <location>
        <begin position="135"/>
        <end position="156"/>
    </location>
</feature>